<keyword evidence="3" id="KW-1185">Reference proteome</keyword>
<name>A0ABV6B4D3_9DEIO</name>
<dbReference type="Proteomes" id="UP001589733">
    <property type="component" value="Unassembled WGS sequence"/>
</dbReference>
<dbReference type="EMBL" id="JBHLYR010000053">
    <property type="protein sequence ID" value="MFB9993761.1"/>
    <property type="molecule type" value="Genomic_DNA"/>
</dbReference>
<sequence>MKRAQQRFLGLPSPRQSHSNDEALPIGSLGLLDSAYLELMQQVNVLGRWQGGTLFGEVVAGHFTVQLVTPLGPPSGAAHPLFPHMPYLLGWSDCVARGYGEAVDWYGNWLAAPDGRLPDERADLSWLALGASQGLFDEQHALLMLGMHEGQLSGRAYCWQEGQRMNVTCTFGLMASGL</sequence>
<organism evidence="2 3">
    <name type="scientific">Deinococcus oregonensis</name>
    <dbReference type="NCBI Taxonomy" id="1805970"/>
    <lineage>
        <taxon>Bacteria</taxon>
        <taxon>Thermotogati</taxon>
        <taxon>Deinococcota</taxon>
        <taxon>Deinococci</taxon>
        <taxon>Deinococcales</taxon>
        <taxon>Deinococcaceae</taxon>
        <taxon>Deinococcus</taxon>
    </lineage>
</organism>
<accession>A0ABV6B4D3</accession>
<evidence type="ECO:0000313" key="2">
    <source>
        <dbReference type="EMBL" id="MFB9993761.1"/>
    </source>
</evidence>
<reference evidence="2 3" key="1">
    <citation type="submission" date="2024-09" db="EMBL/GenBank/DDBJ databases">
        <authorList>
            <person name="Sun Q."/>
            <person name="Mori K."/>
        </authorList>
    </citation>
    <scope>NUCLEOTIDE SEQUENCE [LARGE SCALE GENOMIC DNA]</scope>
    <source>
        <strain evidence="2 3">JCM 13503</strain>
    </source>
</reference>
<dbReference type="RefSeq" id="WP_380013224.1">
    <property type="nucleotide sequence ID" value="NZ_JBHLYR010000053.1"/>
</dbReference>
<comment type="caution">
    <text evidence="2">The sequence shown here is derived from an EMBL/GenBank/DDBJ whole genome shotgun (WGS) entry which is preliminary data.</text>
</comment>
<gene>
    <name evidence="2" type="ORF">ACFFLM_17520</name>
</gene>
<proteinExistence type="predicted"/>
<evidence type="ECO:0000256" key="1">
    <source>
        <dbReference type="SAM" id="MobiDB-lite"/>
    </source>
</evidence>
<feature type="region of interest" description="Disordered" evidence="1">
    <location>
        <begin position="1"/>
        <end position="21"/>
    </location>
</feature>
<protein>
    <submittedName>
        <fullName evidence="2">Uncharacterized protein</fullName>
    </submittedName>
</protein>
<evidence type="ECO:0000313" key="3">
    <source>
        <dbReference type="Proteomes" id="UP001589733"/>
    </source>
</evidence>